<accession>A0A3N7HV08</accession>
<keyword evidence="2" id="KW-1185">Reference proteome</keyword>
<gene>
    <name evidence="1" type="ORF">POPTR_015G120050</name>
</gene>
<organism evidence="1 2">
    <name type="scientific">Populus trichocarpa</name>
    <name type="common">Western balsam poplar</name>
    <name type="synonym">Populus balsamifera subsp. trichocarpa</name>
    <dbReference type="NCBI Taxonomy" id="3694"/>
    <lineage>
        <taxon>Eukaryota</taxon>
        <taxon>Viridiplantae</taxon>
        <taxon>Streptophyta</taxon>
        <taxon>Embryophyta</taxon>
        <taxon>Tracheophyta</taxon>
        <taxon>Spermatophyta</taxon>
        <taxon>Magnoliopsida</taxon>
        <taxon>eudicotyledons</taxon>
        <taxon>Gunneridae</taxon>
        <taxon>Pentapetalae</taxon>
        <taxon>rosids</taxon>
        <taxon>fabids</taxon>
        <taxon>Malpighiales</taxon>
        <taxon>Salicaceae</taxon>
        <taxon>Saliceae</taxon>
        <taxon>Populus</taxon>
    </lineage>
</organism>
<dbReference type="EMBL" id="CM009304">
    <property type="protein sequence ID" value="RQP00955.1"/>
    <property type="molecule type" value="Genomic_DNA"/>
</dbReference>
<proteinExistence type="predicted"/>
<dbReference type="InParanoid" id="A0A3N7HV08"/>
<reference evidence="1 2" key="1">
    <citation type="journal article" date="2006" name="Science">
        <title>The genome of black cottonwood, Populus trichocarpa (Torr. &amp; Gray).</title>
        <authorList>
            <person name="Tuskan G.A."/>
            <person name="Difazio S."/>
            <person name="Jansson S."/>
            <person name="Bohlmann J."/>
            <person name="Grigoriev I."/>
            <person name="Hellsten U."/>
            <person name="Putnam N."/>
            <person name="Ralph S."/>
            <person name="Rombauts S."/>
            <person name="Salamov A."/>
            <person name="Schein J."/>
            <person name="Sterck L."/>
            <person name="Aerts A."/>
            <person name="Bhalerao R.R."/>
            <person name="Bhalerao R.P."/>
            <person name="Blaudez D."/>
            <person name="Boerjan W."/>
            <person name="Brun A."/>
            <person name="Brunner A."/>
            <person name="Busov V."/>
            <person name="Campbell M."/>
            <person name="Carlson J."/>
            <person name="Chalot M."/>
            <person name="Chapman J."/>
            <person name="Chen G.L."/>
            <person name="Cooper D."/>
            <person name="Coutinho P.M."/>
            <person name="Couturier J."/>
            <person name="Covert S."/>
            <person name="Cronk Q."/>
            <person name="Cunningham R."/>
            <person name="Davis J."/>
            <person name="Degroeve S."/>
            <person name="Dejardin A."/>
            <person name="Depamphilis C."/>
            <person name="Detter J."/>
            <person name="Dirks B."/>
            <person name="Dubchak I."/>
            <person name="Duplessis S."/>
            <person name="Ehlting J."/>
            <person name="Ellis B."/>
            <person name="Gendler K."/>
            <person name="Goodstein D."/>
            <person name="Gribskov M."/>
            <person name="Grimwood J."/>
            <person name="Groover A."/>
            <person name="Gunter L."/>
            <person name="Hamberger B."/>
            <person name="Heinze B."/>
            <person name="Helariutta Y."/>
            <person name="Henrissat B."/>
            <person name="Holligan D."/>
            <person name="Holt R."/>
            <person name="Huang W."/>
            <person name="Islam-Faridi N."/>
            <person name="Jones S."/>
            <person name="Jones-Rhoades M."/>
            <person name="Jorgensen R."/>
            <person name="Joshi C."/>
            <person name="Kangasjarvi J."/>
            <person name="Karlsson J."/>
            <person name="Kelleher C."/>
            <person name="Kirkpatrick R."/>
            <person name="Kirst M."/>
            <person name="Kohler A."/>
            <person name="Kalluri U."/>
            <person name="Larimer F."/>
            <person name="Leebens-Mack J."/>
            <person name="Leple J.C."/>
            <person name="Locascio P."/>
            <person name="Lou Y."/>
            <person name="Lucas S."/>
            <person name="Martin F."/>
            <person name="Montanini B."/>
            <person name="Napoli C."/>
            <person name="Nelson D.R."/>
            <person name="Nelson C."/>
            <person name="Nieminen K."/>
            <person name="Nilsson O."/>
            <person name="Pereda V."/>
            <person name="Peter G."/>
            <person name="Philippe R."/>
            <person name="Pilate G."/>
            <person name="Poliakov A."/>
            <person name="Razumovskaya J."/>
            <person name="Richardson P."/>
            <person name="Rinaldi C."/>
            <person name="Ritland K."/>
            <person name="Rouze P."/>
            <person name="Ryaboy D."/>
            <person name="Schmutz J."/>
            <person name="Schrader J."/>
            <person name="Segerman B."/>
            <person name="Shin H."/>
            <person name="Siddiqui A."/>
            <person name="Sterky F."/>
            <person name="Terry A."/>
            <person name="Tsai C.J."/>
            <person name="Uberbacher E."/>
            <person name="Unneberg P."/>
            <person name="Vahala J."/>
            <person name="Wall K."/>
            <person name="Wessler S."/>
            <person name="Yang G."/>
            <person name="Yin T."/>
            <person name="Douglas C."/>
            <person name="Marra M."/>
            <person name="Sandberg G."/>
            <person name="Van de Peer Y."/>
            <person name="Rokhsar D."/>
        </authorList>
    </citation>
    <scope>NUCLEOTIDE SEQUENCE [LARGE SCALE GENOMIC DNA]</scope>
    <source>
        <strain evidence="2">cv. Nisqually</strain>
    </source>
</reference>
<name>A0A3N7HV08_POPTR</name>
<protein>
    <submittedName>
        <fullName evidence="1">Uncharacterized protein</fullName>
    </submittedName>
</protein>
<dbReference type="Proteomes" id="UP000006729">
    <property type="component" value="Chromosome 15"/>
</dbReference>
<evidence type="ECO:0000313" key="1">
    <source>
        <dbReference type="EMBL" id="RQP00955.1"/>
    </source>
</evidence>
<evidence type="ECO:0000313" key="2">
    <source>
        <dbReference type="Proteomes" id="UP000006729"/>
    </source>
</evidence>
<sequence>MPTSRCFQRFDQLSRLISNPDFHLTIYLFSLVSYFKLF</sequence>
<dbReference type="AlphaFoldDB" id="A0A3N7HV08"/>